<dbReference type="PANTHER" id="PTHR33908:SF3">
    <property type="entry name" value="UNDECAPRENYL PHOSPHATE-ALPHA-4-AMINO-4-DEOXY-L-ARABINOSE ARABINOSYL TRANSFERASE"/>
    <property type="match status" value="1"/>
</dbReference>
<evidence type="ECO:0000313" key="10">
    <source>
        <dbReference type="EMBL" id="MST56991.1"/>
    </source>
</evidence>
<reference evidence="10 11" key="1">
    <citation type="submission" date="2019-08" db="EMBL/GenBank/DDBJ databases">
        <title>In-depth cultivation of the pig gut microbiome towards novel bacterial diversity and tailored functional studies.</title>
        <authorList>
            <person name="Wylensek D."/>
            <person name="Hitch T.C.A."/>
            <person name="Clavel T."/>
        </authorList>
    </citation>
    <scope>NUCLEOTIDE SEQUENCE [LARGE SCALE GENOMIC DNA]</scope>
    <source>
        <strain evidence="10 11">WCA3-601-WT-6H</strain>
    </source>
</reference>
<feature type="domain" description="Glycosyltransferase RgtA/B/C/D-like" evidence="9">
    <location>
        <begin position="87"/>
        <end position="229"/>
    </location>
</feature>
<keyword evidence="6 8" id="KW-1133">Transmembrane helix</keyword>
<keyword evidence="2" id="KW-1003">Cell membrane</keyword>
<evidence type="ECO:0000259" key="9">
    <source>
        <dbReference type="Pfam" id="PF13231"/>
    </source>
</evidence>
<dbReference type="GO" id="GO:0010041">
    <property type="term" value="P:response to iron(III) ion"/>
    <property type="evidence" value="ECO:0007669"/>
    <property type="project" value="TreeGrafter"/>
</dbReference>
<feature type="transmembrane region" description="Helical" evidence="8">
    <location>
        <begin position="179"/>
        <end position="206"/>
    </location>
</feature>
<feature type="transmembrane region" description="Helical" evidence="8">
    <location>
        <begin position="325"/>
        <end position="349"/>
    </location>
</feature>
<keyword evidence="7 8" id="KW-0472">Membrane</keyword>
<dbReference type="AlphaFoldDB" id="A0A6L5YFD2"/>
<evidence type="ECO:0000256" key="5">
    <source>
        <dbReference type="ARBA" id="ARBA00022692"/>
    </source>
</evidence>
<sequence>MNTVGKKGSLEKRKILYIIILLIGAAARIYRLASAPGGINQDEAFGAREAWSLLHSGIDSFGYSWPMYLTTWGSGMSVGNSLLMLPFIALFGRHIWVFRLPQVIVGIATLMAVEKIVKETIDEEAALWAMFLLAINPWHIMMSRWGLDCNLAPGFLIFSLLFFVSGMKNERYYLLSALFYGLSLYCYATIWPVVPFIVLLQGIYLLYVKKARITKWTVASGLLLGILAIPAFLFLLVNKGIISEMVTPWLSIPKLVVMRDSEISVAGMAGKMKNLFSILVNEYDGCYWNSTEQYGMYYKCFLIFAVIGLFYCVKSVYKSLKTRIYDGYVLMGIQFLTAFGLGSLIYVNVNRINCIHISIIVFMAVGICRTLRLLRKDLKYITEVTVIVFCVLFLSFEHFYFGVYANNIGRMFQDGMEQAVEYAESLAGEDDTIYVGEGIFYTKILAFSKLTPEEYIETVQYTNYPAAFLDVSQCGNFVFNTPLEGNDGIYIIDLTKQTESCVDMGYTVEQFGNMAVVYK</sequence>
<dbReference type="GO" id="GO:0016763">
    <property type="term" value="F:pentosyltransferase activity"/>
    <property type="evidence" value="ECO:0007669"/>
    <property type="project" value="TreeGrafter"/>
</dbReference>
<keyword evidence="4 10" id="KW-0808">Transferase</keyword>
<feature type="transmembrane region" description="Helical" evidence="8">
    <location>
        <begin position="386"/>
        <end position="405"/>
    </location>
</feature>
<proteinExistence type="predicted"/>
<evidence type="ECO:0000256" key="7">
    <source>
        <dbReference type="ARBA" id="ARBA00023136"/>
    </source>
</evidence>
<keyword evidence="3" id="KW-0328">Glycosyltransferase</keyword>
<evidence type="ECO:0000256" key="1">
    <source>
        <dbReference type="ARBA" id="ARBA00004651"/>
    </source>
</evidence>
<name>A0A6L5YFD2_9FIRM</name>
<evidence type="ECO:0000256" key="2">
    <source>
        <dbReference type="ARBA" id="ARBA00022475"/>
    </source>
</evidence>
<feature type="transmembrane region" description="Helical" evidence="8">
    <location>
        <begin position="15"/>
        <end position="33"/>
    </location>
</feature>
<keyword evidence="11" id="KW-1185">Reference proteome</keyword>
<dbReference type="Proteomes" id="UP000476055">
    <property type="component" value="Unassembled WGS sequence"/>
</dbReference>
<gene>
    <name evidence="10" type="ORF">FYJ59_01800</name>
</gene>
<evidence type="ECO:0000256" key="3">
    <source>
        <dbReference type="ARBA" id="ARBA00022676"/>
    </source>
</evidence>
<feature type="transmembrane region" description="Helical" evidence="8">
    <location>
        <begin position="218"/>
        <end position="237"/>
    </location>
</feature>
<organism evidence="10 11">
    <name type="scientific">Waltera intestinalis</name>
    <dbReference type="NCBI Taxonomy" id="2606635"/>
    <lineage>
        <taxon>Bacteria</taxon>
        <taxon>Bacillati</taxon>
        <taxon>Bacillota</taxon>
        <taxon>Clostridia</taxon>
        <taxon>Lachnospirales</taxon>
        <taxon>Lachnospiraceae</taxon>
        <taxon>Waltera</taxon>
    </lineage>
</organism>
<dbReference type="PANTHER" id="PTHR33908">
    <property type="entry name" value="MANNOSYLTRANSFERASE YKCB-RELATED"/>
    <property type="match status" value="1"/>
</dbReference>
<feature type="transmembrane region" description="Helical" evidence="8">
    <location>
        <begin position="296"/>
        <end position="313"/>
    </location>
</feature>
<dbReference type="RefSeq" id="WP_154495034.1">
    <property type="nucleotide sequence ID" value="NZ_VUMU01000002.1"/>
</dbReference>
<accession>A0A6L5YFD2</accession>
<feature type="transmembrane region" description="Helical" evidence="8">
    <location>
        <begin position="149"/>
        <end position="167"/>
    </location>
</feature>
<evidence type="ECO:0000313" key="11">
    <source>
        <dbReference type="Proteomes" id="UP000476055"/>
    </source>
</evidence>
<evidence type="ECO:0000256" key="6">
    <source>
        <dbReference type="ARBA" id="ARBA00022989"/>
    </source>
</evidence>
<feature type="transmembrane region" description="Helical" evidence="8">
    <location>
        <begin position="355"/>
        <end position="374"/>
    </location>
</feature>
<dbReference type="GO" id="GO:0009103">
    <property type="term" value="P:lipopolysaccharide biosynthetic process"/>
    <property type="evidence" value="ECO:0007669"/>
    <property type="project" value="UniProtKB-ARBA"/>
</dbReference>
<evidence type="ECO:0000256" key="8">
    <source>
        <dbReference type="SAM" id="Phobius"/>
    </source>
</evidence>
<comment type="subcellular location">
    <subcellularLocation>
        <location evidence="1">Cell membrane</location>
        <topology evidence="1">Multi-pass membrane protein</topology>
    </subcellularLocation>
</comment>
<dbReference type="InterPro" id="IPR050297">
    <property type="entry name" value="LipidA_mod_glycosyltrf_83"/>
</dbReference>
<keyword evidence="5 8" id="KW-0812">Transmembrane</keyword>
<dbReference type="GO" id="GO:0005886">
    <property type="term" value="C:plasma membrane"/>
    <property type="evidence" value="ECO:0007669"/>
    <property type="project" value="UniProtKB-SubCell"/>
</dbReference>
<dbReference type="EMBL" id="VUMU01000002">
    <property type="protein sequence ID" value="MST56991.1"/>
    <property type="molecule type" value="Genomic_DNA"/>
</dbReference>
<comment type="caution">
    <text evidence="10">The sequence shown here is derived from an EMBL/GenBank/DDBJ whole genome shotgun (WGS) entry which is preliminary data.</text>
</comment>
<evidence type="ECO:0000256" key="4">
    <source>
        <dbReference type="ARBA" id="ARBA00022679"/>
    </source>
</evidence>
<dbReference type="Pfam" id="PF13231">
    <property type="entry name" value="PMT_2"/>
    <property type="match status" value="1"/>
</dbReference>
<feature type="transmembrane region" description="Helical" evidence="8">
    <location>
        <begin position="69"/>
        <end position="89"/>
    </location>
</feature>
<dbReference type="InterPro" id="IPR038731">
    <property type="entry name" value="RgtA/B/C-like"/>
</dbReference>
<protein>
    <submittedName>
        <fullName evidence="10">Glycosyltransferase family 39 protein</fullName>
    </submittedName>
</protein>